<dbReference type="InterPro" id="IPR011762">
    <property type="entry name" value="COA_CT_N"/>
</dbReference>
<keyword evidence="21" id="KW-0436">Ligase</keyword>
<evidence type="ECO:0000256" key="2">
    <source>
        <dbReference type="ARBA" id="ARBA00004956"/>
    </source>
</evidence>
<dbReference type="EC" id="2.1.3.15" evidence="16"/>
<comment type="subunit">
    <text evidence="16">Acetyl-CoA carboxylase is a heterohexamer composed of biotin carboxyl carrier protein (AccB), biotin carboxylase (AccC) and two subunits each of ACCase subunit alpha (AccA) and ACCase subunit beta (AccD).</text>
</comment>
<reference evidence="21" key="1">
    <citation type="submission" date="2021-10" db="EMBL/GenBank/DDBJ databases">
        <title>Anaerobic single-cell dispensing facilitates the cultivation of human gut bacteria.</title>
        <authorList>
            <person name="Afrizal A."/>
        </authorList>
    </citation>
    <scope>NUCLEOTIDE SEQUENCE</scope>
    <source>
        <strain evidence="21">CLA-AA-H215</strain>
    </source>
</reference>
<comment type="catalytic activity">
    <reaction evidence="15 16">
        <text>N(6)-carboxybiotinyl-L-lysyl-[protein] + acetyl-CoA = N(6)-biotinyl-L-lysyl-[protein] + malonyl-CoA</text>
        <dbReference type="Rhea" id="RHEA:54728"/>
        <dbReference type="Rhea" id="RHEA-COMP:10505"/>
        <dbReference type="Rhea" id="RHEA-COMP:10506"/>
        <dbReference type="ChEBI" id="CHEBI:57288"/>
        <dbReference type="ChEBI" id="CHEBI:57384"/>
        <dbReference type="ChEBI" id="CHEBI:83144"/>
        <dbReference type="ChEBI" id="CHEBI:83145"/>
        <dbReference type="EC" id="2.1.3.15"/>
    </reaction>
</comment>
<dbReference type="Gene3D" id="3.90.226.10">
    <property type="entry name" value="2-enoyl-CoA Hydratase, Chain A, domain 1"/>
    <property type="match status" value="2"/>
</dbReference>
<comment type="similarity">
    <text evidence="4">In the N-terminal section; belongs to the AccD/PCCB family.</text>
</comment>
<keyword evidence="6 16" id="KW-0963">Cytoplasm</keyword>
<dbReference type="NCBIfam" id="NF004344">
    <property type="entry name" value="PRK05724.1"/>
    <property type="match status" value="1"/>
</dbReference>
<evidence type="ECO:0000256" key="18">
    <source>
        <dbReference type="SAM" id="MobiDB-lite"/>
    </source>
</evidence>
<dbReference type="GO" id="GO:0008270">
    <property type="term" value="F:zinc ion binding"/>
    <property type="evidence" value="ECO:0007669"/>
    <property type="project" value="UniProtKB-UniRule"/>
</dbReference>
<dbReference type="PROSITE" id="PS50989">
    <property type="entry name" value="COA_CT_CTER"/>
    <property type="match status" value="1"/>
</dbReference>
<keyword evidence="11 16" id="KW-0067">ATP-binding</keyword>
<comment type="caution">
    <text evidence="21">The sequence shown here is derived from an EMBL/GenBank/DDBJ whole genome shotgun (WGS) entry which is preliminary data.</text>
</comment>
<dbReference type="NCBIfam" id="NF041504">
    <property type="entry name" value="AccA_sub"/>
    <property type="match status" value="1"/>
</dbReference>
<evidence type="ECO:0000259" key="19">
    <source>
        <dbReference type="PROSITE" id="PS50980"/>
    </source>
</evidence>
<keyword evidence="13 16" id="KW-0275">Fatty acid biosynthesis</keyword>
<evidence type="ECO:0000256" key="7">
    <source>
        <dbReference type="ARBA" id="ARBA00022516"/>
    </source>
</evidence>
<evidence type="ECO:0000313" key="21">
    <source>
        <dbReference type="EMBL" id="MCC2231508.1"/>
    </source>
</evidence>
<dbReference type="InterPro" id="IPR029045">
    <property type="entry name" value="ClpP/crotonase-like_dom_sf"/>
</dbReference>
<keyword evidence="17" id="KW-0862">Zinc</keyword>
<feature type="compositionally biased region" description="Basic and acidic residues" evidence="18">
    <location>
        <begin position="307"/>
        <end position="323"/>
    </location>
</feature>
<dbReference type="SUPFAM" id="SSF52096">
    <property type="entry name" value="ClpP/crotonase"/>
    <property type="match status" value="2"/>
</dbReference>
<evidence type="ECO:0000256" key="15">
    <source>
        <dbReference type="ARBA" id="ARBA00049152"/>
    </source>
</evidence>
<feature type="domain" description="CoA carboxyltransferase C-terminal" evidence="20">
    <location>
        <begin position="318"/>
        <end position="567"/>
    </location>
</feature>
<dbReference type="InterPro" id="IPR011763">
    <property type="entry name" value="COA_CT_C"/>
</dbReference>
<gene>
    <name evidence="16" type="primary">accA</name>
    <name evidence="17" type="synonym">accD</name>
    <name evidence="21" type="ORF">LKD81_10935</name>
</gene>
<sequence length="591" mass="65699">MKMERRFRRTPSNTTMKRTEGRESADVPQDLWRKCAGCGRPVYREAARENEYICPRCGAYFRMTAPQRIRQIADAGSFQLWQDGEDQDPLNFPGYVEKREQTRKKTGISEAVLIGAAKIGGYPAVLGVCDTRFFMGSMGTVMGERITRAVERATEERLPVVLTCCSGGARMQEGILSLMQMAKTAAAMKRHSDAGLLSVCVLTDPTTGGVTASFASLGDIILAEPGALIGFAGPRVIEQTIGRKLPEGFQQAEFLLEHGFVDQITERKMLKARLAWLLKMHEQNPSKTRTLAGTEEDGKPEQCLFSKKSEEEKSKRQNLESAEHAAVVGGEKRTPWETVLLSRSADRPTSLEYIQALFPDFEELHGDRRAGDDGAIIGGIATFHGCPVTVIGQQKGRNRKENRKRNSGMPSPEGYRKALRLMKQAEKFHRPVICLIDTPGAYCGLEAEEHGQGQAIAENLYEMSTLKTPILSLVIGEGGSGGALALGIADEVWMMENSVYSILSPEGFASILWKDSRRAEEAAAVMRMRAMDLKELRVIEKIIPEETSVRSGQIQGVAAYLERELMGFLSRASQIPEEERIRRRYARFRRL</sequence>
<keyword evidence="17" id="KW-0479">Metal-binding</keyword>
<feature type="compositionally biased region" description="Basic residues" evidence="18">
    <location>
        <begin position="396"/>
        <end position="406"/>
    </location>
</feature>
<feature type="region of interest" description="Disordered" evidence="18">
    <location>
        <begin position="307"/>
        <end position="326"/>
    </location>
</feature>
<dbReference type="AlphaFoldDB" id="A0AAE3EB76"/>
<evidence type="ECO:0000256" key="14">
    <source>
        <dbReference type="ARBA" id="ARBA00025280"/>
    </source>
</evidence>
<feature type="binding site" evidence="17">
    <location>
        <position position="38"/>
    </location>
    <ligand>
        <name>Zn(2+)</name>
        <dbReference type="ChEBI" id="CHEBI:29105"/>
    </ligand>
</feature>
<keyword evidence="7 16" id="KW-0444">Lipid biosynthesis</keyword>
<evidence type="ECO:0000256" key="11">
    <source>
        <dbReference type="ARBA" id="ARBA00022840"/>
    </source>
</evidence>
<keyword evidence="22" id="KW-1185">Reference proteome</keyword>
<name>A0AAE3EB76_9FIRM</name>
<evidence type="ECO:0000256" key="12">
    <source>
        <dbReference type="ARBA" id="ARBA00023098"/>
    </source>
</evidence>
<keyword evidence="8 16" id="KW-0808">Transferase</keyword>
<evidence type="ECO:0000256" key="10">
    <source>
        <dbReference type="ARBA" id="ARBA00022832"/>
    </source>
</evidence>
<dbReference type="PANTHER" id="PTHR42853:SF3">
    <property type="entry name" value="ACETYL-COENZYME A CARBOXYLASE CARBOXYL TRANSFERASE SUBUNIT ALPHA, CHLOROPLASTIC"/>
    <property type="match status" value="1"/>
</dbReference>
<comment type="cofactor">
    <cofactor evidence="17">
        <name>Zn(2+)</name>
        <dbReference type="ChEBI" id="CHEBI:29105"/>
    </cofactor>
    <text evidence="17">Binds 1 zinc ion per subunit.</text>
</comment>
<evidence type="ECO:0000256" key="16">
    <source>
        <dbReference type="HAMAP-Rule" id="MF_00823"/>
    </source>
</evidence>
<comment type="similarity">
    <text evidence="17">Belongs to the AccD/PCCB family.</text>
</comment>
<evidence type="ECO:0000256" key="9">
    <source>
        <dbReference type="ARBA" id="ARBA00022741"/>
    </source>
</evidence>
<evidence type="ECO:0000259" key="20">
    <source>
        <dbReference type="PROSITE" id="PS50989"/>
    </source>
</evidence>
<dbReference type="GO" id="GO:0003989">
    <property type="term" value="F:acetyl-CoA carboxylase activity"/>
    <property type="evidence" value="ECO:0007669"/>
    <property type="project" value="InterPro"/>
</dbReference>
<keyword evidence="10 16" id="KW-0276">Fatty acid metabolism</keyword>
<dbReference type="GO" id="GO:0009317">
    <property type="term" value="C:acetyl-CoA carboxylase complex"/>
    <property type="evidence" value="ECO:0007669"/>
    <property type="project" value="InterPro"/>
</dbReference>
<organism evidence="21 22">
    <name type="scientific">Hominifimenecus microfluidus</name>
    <dbReference type="NCBI Taxonomy" id="2885348"/>
    <lineage>
        <taxon>Bacteria</taxon>
        <taxon>Bacillati</taxon>
        <taxon>Bacillota</taxon>
        <taxon>Clostridia</taxon>
        <taxon>Lachnospirales</taxon>
        <taxon>Lachnospiraceae</taxon>
        <taxon>Hominifimenecus</taxon>
    </lineage>
</organism>
<dbReference type="HAMAP" id="MF_01395">
    <property type="entry name" value="AcetylCoA_CT_beta"/>
    <property type="match status" value="1"/>
</dbReference>
<evidence type="ECO:0000256" key="13">
    <source>
        <dbReference type="ARBA" id="ARBA00023160"/>
    </source>
</evidence>
<feature type="zinc finger region" description="C4-type" evidence="17">
    <location>
        <begin position="35"/>
        <end position="57"/>
    </location>
</feature>
<dbReference type="HAMAP" id="MF_00823">
    <property type="entry name" value="AcetylCoA_CT_alpha"/>
    <property type="match status" value="1"/>
</dbReference>
<accession>A0AAE3EB76</accession>
<dbReference type="NCBIfam" id="TIGR00513">
    <property type="entry name" value="accA"/>
    <property type="match status" value="1"/>
</dbReference>
<evidence type="ECO:0000256" key="6">
    <source>
        <dbReference type="ARBA" id="ARBA00022490"/>
    </source>
</evidence>
<dbReference type="GO" id="GO:0016743">
    <property type="term" value="F:carboxyl- or carbamoyltransferase activity"/>
    <property type="evidence" value="ECO:0007669"/>
    <property type="project" value="UniProtKB-UniRule"/>
</dbReference>
<dbReference type="RefSeq" id="WP_308454026.1">
    <property type="nucleotide sequence ID" value="NZ_JAJEQR010000031.1"/>
</dbReference>
<keyword evidence="9 16" id="KW-0547">Nucleotide-binding</keyword>
<dbReference type="InterPro" id="IPR001095">
    <property type="entry name" value="Acetyl_CoA_COase_a_su"/>
</dbReference>
<evidence type="ECO:0000256" key="1">
    <source>
        <dbReference type="ARBA" id="ARBA00004496"/>
    </source>
</evidence>
<dbReference type="Proteomes" id="UP001198182">
    <property type="component" value="Unassembled WGS sequence"/>
</dbReference>
<keyword evidence="12 16" id="KW-0443">Lipid metabolism</keyword>
<dbReference type="GO" id="GO:2001295">
    <property type="term" value="P:malonyl-CoA biosynthetic process"/>
    <property type="evidence" value="ECO:0007669"/>
    <property type="project" value="UniProtKB-UniRule"/>
</dbReference>
<comment type="pathway">
    <text evidence="2 16">Lipid metabolism; malonyl-CoA biosynthesis; malonyl-CoA from acetyl-CoA: step 1/1.</text>
</comment>
<dbReference type="GO" id="GO:0005524">
    <property type="term" value="F:ATP binding"/>
    <property type="evidence" value="ECO:0007669"/>
    <property type="project" value="UniProtKB-KW"/>
</dbReference>
<evidence type="ECO:0000256" key="17">
    <source>
        <dbReference type="HAMAP-Rule" id="MF_01395"/>
    </source>
</evidence>
<comment type="similarity">
    <text evidence="3">In the C-terminal section; belongs to the AccA family.</text>
</comment>
<evidence type="ECO:0000313" key="22">
    <source>
        <dbReference type="Proteomes" id="UP001198182"/>
    </source>
</evidence>
<dbReference type="PANTHER" id="PTHR42853">
    <property type="entry name" value="ACETYL-COENZYME A CARBOXYLASE CARBOXYL TRANSFERASE SUBUNIT ALPHA"/>
    <property type="match status" value="1"/>
</dbReference>
<proteinExistence type="inferred from homology"/>
<comment type="function">
    <text evidence="16">Component of the acetyl coenzyme A carboxylase (ACC) complex. First, biotin carboxylase catalyzes the carboxylation of biotin on its carrier protein (BCCP) and then the CO(2) group is transferred by the carboxyltransferase to acetyl-CoA to form malonyl-CoA.</text>
</comment>
<dbReference type="PRINTS" id="PR01069">
    <property type="entry name" value="ACCCTRFRASEA"/>
</dbReference>
<comment type="subunit">
    <text evidence="5">Acetyl-CoA carboxylase is a heterotetramer composed of biotin carboxyl carrier protein (AccB), biotin carboxylase (AccC) and two subunits of ACCase subunit beta/alpha.</text>
</comment>
<evidence type="ECO:0000256" key="4">
    <source>
        <dbReference type="ARBA" id="ARBA00010284"/>
    </source>
</evidence>
<dbReference type="GO" id="GO:0006633">
    <property type="term" value="P:fatty acid biosynthetic process"/>
    <property type="evidence" value="ECO:0007669"/>
    <property type="project" value="UniProtKB-KW"/>
</dbReference>
<feature type="binding site" evidence="17">
    <location>
        <position position="54"/>
    </location>
    <ligand>
        <name>Zn(2+)</name>
        <dbReference type="ChEBI" id="CHEBI:29105"/>
    </ligand>
</feature>
<comment type="subcellular location">
    <subcellularLocation>
        <location evidence="1 16">Cytoplasm</location>
    </subcellularLocation>
</comment>
<feature type="domain" description="CoA carboxyltransferase N-terminal" evidence="19">
    <location>
        <begin position="31"/>
        <end position="296"/>
    </location>
</feature>
<feature type="binding site" evidence="17">
    <location>
        <position position="57"/>
    </location>
    <ligand>
        <name>Zn(2+)</name>
        <dbReference type="ChEBI" id="CHEBI:29105"/>
    </ligand>
</feature>
<protein>
    <recommendedName>
        <fullName evidence="16 17">Multifunctional fusion protein</fullName>
    </recommendedName>
    <domain>
        <recommendedName>
            <fullName evidence="16">Acetyl-coenzyme A carboxylase carboxyl transferase subunit alpha</fullName>
            <shortName evidence="16">ACCase subunit alpha</shortName>
            <shortName evidence="16">Acetyl-CoA carboxylase carboxyltransferase subunit alpha</shortName>
            <ecNumber evidence="16">2.1.3.15</ecNumber>
        </recommendedName>
    </domain>
    <domain>
        <recommendedName>
            <fullName evidence="17">Acetyl-coenzyme A carboxylase carboxyl transferase subunit beta</fullName>
            <shortName evidence="17">ACCase subunit beta</shortName>
            <shortName evidence="17">Acetyl-CoA carboxylase carboxyltransferase subunit beta</shortName>
        </recommendedName>
    </domain>
</protein>
<dbReference type="Pfam" id="PF03255">
    <property type="entry name" value="ACCA"/>
    <property type="match status" value="1"/>
</dbReference>
<feature type="region of interest" description="Disordered" evidence="18">
    <location>
        <begin position="1"/>
        <end position="25"/>
    </location>
</feature>
<dbReference type="PROSITE" id="PS50980">
    <property type="entry name" value="COA_CT_NTER"/>
    <property type="match status" value="1"/>
</dbReference>
<keyword evidence="17" id="KW-0863">Zinc-finger</keyword>
<dbReference type="NCBIfam" id="TIGR00515">
    <property type="entry name" value="accD"/>
    <property type="match status" value="1"/>
</dbReference>
<evidence type="ECO:0000256" key="5">
    <source>
        <dbReference type="ARBA" id="ARBA00011664"/>
    </source>
</evidence>
<evidence type="ECO:0000256" key="3">
    <source>
        <dbReference type="ARBA" id="ARBA00006276"/>
    </source>
</evidence>
<dbReference type="EMBL" id="JAJEQR010000031">
    <property type="protein sequence ID" value="MCC2231508.1"/>
    <property type="molecule type" value="Genomic_DNA"/>
</dbReference>
<evidence type="ECO:0000256" key="8">
    <source>
        <dbReference type="ARBA" id="ARBA00022679"/>
    </source>
</evidence>
<dbReference type="InterPro" id="IPR000438">
    <property type="entry name" value="Acetyl_CoA_COase_Trfase_b_su"/>
</dbReference>
<feature type="binding site" evidence="17">
    <location>
        <position position="35"/>
    </location>
    <ligand>
        <name>Zn(2+)</name>
        <dbReference type="ChEBI" id="CHEBI:29105"/>
    </ligand>
</feature>
<feature type="region of interest" description="Disordered" evidence="18">
    <location>
        <begin position="393"/>
        <end position="414"/>
    </location>
</feature>
<comment type="similarity">
    <text evidence="16">Belongs to the AccA family.</text>
</comment>
<comment type="function">
    <text evidence="14 17">Component of the acetyl coenzyme A carboxylase (ACC) complex. Biotin carboxylase (BC) catalyzes the carboxylation of biotin on its carrier protein (BCCP) and then the CO(2) group is transferred by the transcarboxylase to acetyl-CoA to form malonyl-CoA.</text>
</comment>